<dbReference type="EMBL" id="WHUG01000020">
    <property type="protein sequence ID" value="MQA42419.1"/>
    <property type="molecule type" value="Genomic_DNA"/>
</dbReference>
<reference evidence="2 3" key="1">
    <citation type="submission" date="2019-10" db="EMBL/GenBank/DDBJ databases">
        <title>Two novel species isolated from a subtropical stream in China.</title>
        <authorList>
            <person name="Lu H."/>
        </authorList>
    </citation>
    <scope>NUCLEOTIDE SEQUENCE [LARGE SCALE GENOMIC DNA]</scope>
    <source>
        <strain evidence="2 3">FT29W</strain>
    </source>
</reference>
<evidence type="ECO:0000313" key="2">
    <source>
        <dbReference type="EMBL" id="MQA42419.1"/>
    </source>
</evidence>
<protein>
    <submittedName>
        <fullName evidence="2">DUF1176 domain-containing protein</fullName>
    </submittedName>
</protein>
<feature type="signal peptide" evidence="1">
    <location>
        <begin position="1"/>
        <end position="21"/>
    </location>
</feature>
<accession>A0A6A7NB82</accession>
<sequence length="333" mass="35221">MKKMKLVLVMLALAGASTAEAMRFGVKDWEVVCDNTRRCEAVGYQTDESGSAPVALWLGRDAGAGAALEAKLSVVTADDKDAGPLTMVVGKLTLAGLKADTALTAEQIARLMPQLLDAETAKVSDGKGHWLLSLAGLNAALLKMDDHQGRVGTTTALAKPGTRAASTVLPPLPAPTVRALAMPPAQKGDDRLLAAIAKTIPVGDCSVDFRSEEAAYNSGAYRLPGGKVLLVLECERAAYQSSFSVWIAGDKPPYAAKRLTLPGLEGSDVMNASFENGKLNSYAKGRGVYDCGTAWDWMWTAQGFQLVDVAESNLCRGMPGGFMLREWTATVVK</sequence>
<feature type="chain" id="PRO_5025372380" evidence="1">
    <location>
        <begin position="22"/>
        <end position="333"/>
    </location>
</feature>
<evidence type="ECO:0000313" key="3">
    <source>
        <dbReference type="Proteomes" id="UP000440498"/>
    </source>
</evidence>
<keyword evidence="1" id="KW-0732">Signal</keyword>
<dbReference type="InterPro" id="IPR009560">
    <property type="entry name" value="DUF1176"/>
</dbReference>
<dbReference type="AlphaFoldDB" id="A0A6A7NB82"/>
<comment type="caution">
    <text evidence="2">The sequence shown here is derived from an EMBL/GenBank/DDBJ whole genome shotgun (WGS) entry which is preliminary data.</text>
</comment>
<dbReference type="Proteomes" id="UP000440498">
    <property type="component" value="Unassembled WGS sequence"/>
</dbReference>
<organism evidence="2 3">
    <name type="scientific">Rugamonas aquatica</name>
    <dbReference type="NCBI Taxonomy" id="2743357"/>
    <lineage>
        <taxon>Bacteria</taxon>
        <taxon>Pseudomonadati</taxon>
        <taxon>Pseudomonadota</taxon>
        <taxon>Betaproteobacteria</taxon>
        <taxon>Burkholderiales</taxon>
        <taxon>Oxalobacteraceae</taxon>
        <taxon>Telluria group</taxon>
        <taxon>Rugamonas</taxon>
    </lineage>
</organism>
<dbReference type="Pfam" id="PF06674">
    <property type="entry name" value="DUF1176"/>
    <property type="match status" value="1"/>
</dbReference>
<name>A0A6A7NB82_9BURK</name>
<proteinExistence type="predicted"/>
<evidence type="ECO:0000256" key="1">
    <source>
        <dbReference type="SAM" id="SignalP"/>
    </source>
</evidence>
<keyword evidence="3" id="KW-1185">Reference proteome</keyword>
<gene>
    <name evidence="2" type="ORF">GEV02_30230</name>
</gene>